<dbReference type="SUPFAM" id="SSF56112">
    <property type="entry name" value="Protein kinase-like (PK-like)"/>
    <property type="match status" value="1"/>
</dbReference>
<dbReference type="PANTHER" id="PTHR24359:SF1">
    <property type="entry name" value="INHIBITOR OF NUCLEAR FACTOR KAPPA-B KINASE EPSILON SUBUNIT HOMOLOG 1-RELATED"/>
    <property type="match status" value="1"/>
</dbReference>
<dbReference type="PANTHER" id="PTHR24359">
    <property type="entry name" value="SERINE/THREONINE-PROTEIN KINASE SBK1"/>
    <property type="match status" value="1"/>
</dbReference>
<dbReference type="InterPro" id="IPR011009">
    <property type="entry name" value="Kinase-like_dom_sf"/>
</dbReference>
<accession>A0ABY6UIR0</accession>
<keyword evidence="4" id="KW-1185">Reference proteome</keyword>
<dbReference type="CDD" id="cd00180">
    <property type="entry name" value="PKc"/>
    <property type="match status" value="1"/>
</dbReference>
<dbReference type="Gene3D" id="3.30.200.20">
    <property type="entry name" value="Phosphorylase Kinase, domain 1"/>
    <property type="match status" value="1"/>
</dbReference>
<dbReference type="Proteomes" id="UP000766486">
    <property type="component" value="Unassembled WGS sequence"/>
</dbReference>
<dbReference type="Pfam" id="PF00069">
    <property type="entry name" value="Pkinase"/>
    <property type="match status" value="1"/>
</dbReference>
<dbReference type="SMART" id="SM00220">
    <property type="entry name" value="S_TKc"/>
    <property type="match status" value="1"/>
</dbReference>
<dbReference type="PROSITE" id="PS50011">
    <property type="entry name" value="PROTEIN_KINASE_DOM"/>
    <property type="match status" value="1"/>
</dbReference>
<dbReference type="InterPro" id="IPR000719">
    <property type="entry name" value="Prot_kinase_dom"/>
</dbReference>
<evidence type="ECO:0000313" key="3">
    <source>
        <dbReference type="EMBL" id="VUC30667.1"/>
    </source>
</evidence>
<sequence length="675" mass="76350">MYDCVKPGTSSNEKRLSEILLDAEVLSTFGNDKKFIPEGSFKHLIDRCMVEYTFSPTKDDDLTEFVLKKAIILFAVTTYTGTKRKFMHEAMKAFKDARITDKNLPLDPESWKCILNDTHGSDDEGFWDRANSNNFLNYQPKFFAPVFDLNRDNHDFRSNTILPFIDEAVLLGKGTFGEVHKYGIHPQHMIKVQDTNFRLEQDFKCPKSVAVKKIQPGSGQERAEMVASWEKEASVLRDMNKLKQIHIVPFFTAFRHGNRGNEDHYLIFEWASGGNLRELWNTLKWERLTSGIVKAVFKQLLGLSEAIFNAHEPSMAAGAAKTSKLWAKDGLKGDFFRHGDLKPENILWFKDEEHDNETGYEMGTLKIGDWGLAKRQNVPTQLRTHRTTTPFGTCRYEPPEERTGQTVNLAPTVAGGTDVKRRSRLYDIWGMGCIFLEFLIWLLYGIEGLKRFNESMMNENSPYPPFYILVNKGGKLHGEVHPSVVEWMDHIANDPACNGDATAIGGLLELIRNSLLVVDLPERLGLHLSDTGHITLSPLAPTAADEDDLQAADADVPQITITETTPMPSISFEHLEEPTTNVIKSRERSRVRARQFYNLMVTLADLEDNNEEEYWLPAQPGHPLGFKVCSHKGDKIITDIPAEKSTAPDTPANHNSQLLGVPSPKEMVTVRNVRS</sequence>
<reference evidence="3 4" key="1">
    <citation type="submission" date="2019-06" db="EMBL/GenBank/DDBJ databases">
        <authorList>
            <person name="Broberg M."/>
        </authorList>
    </citation>
    <scope>NUCLEOTIDE SEQUENCE [LARGE SCALE GENOMIC DNA]</scope>
</reference>
<feature type="domain" description="Protein kinase" evidence="2">
    <location>
        <begin position="165"/>
        <end position="536"/>
    </location>
</feature>
<proteinExistence type="predicted"/>
<dbReference type="EMBL" id="CABFNS010000823">
    <property type="protein sequence ID" value="VUC30667.1"/>
    <property type="molecule type" value="Genomic_DNA"/>
</dbReference>
<evidence type="ECO:0000259" key="2">
    <source>
        <dbReference type="PROSITE" id="PS50011"/>
    </source>
</evidence>
<protein>
    <recommendedName>
        <fullName evidence="2">Protein kinase domain-containing protein</fullName>
    </recommendedName>
</protein>
<evidence type="ECO:0000313" key="4">
    <source>
        <dbReference type="Proteomes" id="UP000766486"/>
    </source>
</evidence>
<dbReference type="Gene3D" id="1.10.510.10">
    <property type="entry name" value="Transferase(Phosphotransferase) domain 1"/>
    <property type="match status" value="1"/>
</dbReference>
<feature type="region of interest" description="Disordered" evidence="1">
    <location>
        <begin position="642"/>
        <end position="663"/>
    </location>
</feature>
<organism evidence="3 4">
    <name type="scientific">Bionectria ochroleuca</name>
    <name type="common">Gliocladium roseum</name>
    <dbReference type="NCBI Taxonomy" id="29856"/>
    <lineage>
        <taxon>Eukaryota</taxon>
        <taxon>Fungi</taxon>
        <taxon>Dikarya</taxon>
        <taxon>Ascomycota</taxon>
        <taxon>Pezizomycotina</taxon>
        <taxon>Sordariomycetes</taxon>
        <taxon>Hypocreomycetidae</taxon>
        <taxon>Hypocreales</taxon>
        <taxon>Bionectriaceae</taxon>
        <taxon>Clonostachys</taxon>
    </lineage>
</organism>
<gene>
    <name evidence="3" type="ORF">CLO192961_LOCUS291802</name>
</gene>
<comment type="caution">
    <text evidence="3">The sequence shown here is derived from an EMBL/GenBank/DDBJ whole genome shotgun (WGS) entry which is preliminary data.</text>
</comment>
<evidence type="ECO:0000256" key="1">
    <source>
        <dbReference type="SAM" id="MobiDB-lite"/>
    </source>
</evidence>
<name>A0ABY6UIR0_BIOOC</name>